<reference evidence="3" key="1">
    <citation type="journal article" date="2019" name="Int. J. Syst. Evol. Microbiol.">
        <title>The Global Catalogue of Microorganisms (GCM) 10K type strain sequencing project: providing services to taxonomists for standard genome sequencing and annotation.</title>
        <authorList>
            <consortium name="The Broad Institute Genomics Platform"/>
            <consortium name="The Broad Institute Genome Sequencing Center for Infectious Disease"/>
            <person name="Wu L."/>
            <person name="Ma J."/>
        </authorList>
    </citation>
    <scope>NUCLEOTIDE SEQUENCE [LARGE SCALE GENOMIC DNA]</scope>
    <source>
        <strain evidence="3">JCM 17919</strain>
    </source>
</reference>
<accession>A0ABP8G4G9</accession>
<feature type="domain" description="DUF6630" evidence="1">
    <location>
        <begin position="39"/>
        <end position="198"/>
    </location>
</feature>
<dbReference type="EMBL" id="BAABGY010000001">
    <property type="protein sequence ID" value="GAA4317171.1"/>
    <property type="molecule type" value="Genomic_DNA"/>
</dbReference>
<proteinExistence type="predicted"/>
<evidence type="ECO:0000259" key="1">
    <source>
        <dbReference type="Pfam" id="PF20335"/>
    </source>
</evidence>
<sequence length="200" mass="22436">MGFFTRLLWGRKAEARRAAMRRLAAGEETEMPSPNRPSYLRLIELIAHGEYVRQEVREAVGRAFDDPKSFFDANGNYKPAERGLRFPADLPLAPKFVLIDTLAAHGQMAEVDRNEPGEEEIRTAVTEILMAKEIPVRPSREVGDDPDCDPGTLLWNIHQSELEPEGYALVLLDINTDSYVFTVVASEHQAEVTALFAKLV</sequence>
<dbReference type="Pfam" id="PF20335">
    <property type="entry name" value="DUF6630"/>
    <property type="match status" value="1"/>
</dbReference>
<evidence type="ECO:0000313" key="3">
    <source>
        <dbReference type="Proteomes" id="UP001501725"/>
    </source>
</evidence>
<dbReference type="Proteomes" id="UP001501725">
    <property type="component" value="Unassembled WGS sequence"/>
</dbReference>
<dbReference type="RefSeq" id="WP_345252588.1">
    <property type="nucleotide sequence ID" value="NZ_BAABGY010000001.1"/>
</dbReference>
<comment type="caution">
    <text evidence="2">The sequence shown here is derived from an EMBL/GenBank/DDBJ whole genome shotgun (WGS) entry which is preliminary data.</text>
</comment>
<keyword evidence="3" id="KW-1185">Reference proteome</keyword>
<evidence type="ECO:0000313" key="2">
    <source>
        <dbReference type="EMBL" id="GAA4317171.1"/>
    </source>
</evidence>
<organism evidence="2 3">
    <name type="scientific">Flaviaesturariibacter amylovorans</name>
    <dbReference type="NCBI Taxonomy" id="1084520"/>
    <lineage>
        <taxon>Bacteria</taxon>
        <taxon>Pseudomonadati</taxon>
        <taxon>Bacteroidota</taxon>
        <taxon>Chitinophagia</taxon>
        <taxon>Chitinophagales</taxon>
        <taxon>Chitinophagaceae</taxon>
        <taxon>Flaviaestuariibacter</taxon>
    </lineage>
</organism>
<protein>
    <recommendedName>
        <fullName evidence="1">DUF6630 domain-containing protein</fullName>
    </recommendedName>
</protein>
<name>A0ABP8G4G9_9BACT</name>
<dbReference type="InterPro" id="IPR046582">
    <property type="entry name" value="DUF6630"/>
</dbReference>
<gene>
    <name evidence="2" type="ORF">GCM10023184_00710</name>
</gene>